<reference evidence="3 4" key="1">
    <citation type="submission" date="2025-04" db="UniProtKB">
        <authorList>
            <consortium name="RefSeq"/>
        </authorList>
    </citation>
    <scope>IDENTIFICATION</scope>
    <source>
        <tissue evidence="3 4">Gonads</tissue>
    </source>
</reference>
<evidence type="ECO:0000313" key="2">
    <source>
        <dbReference type="Proteomes" id="UP000085678"/>
    </source>
</evidence>
<gene>
    <name evidence="3 4 5" type="primary">LOC106152097</name>
</gene>
<dbReference type="STRING" id="7574.A0A1S3H4H9"/>
<protein>
    <submittedName>
        <fullName evidence="3 4">Uncharacterized protein LOC106152097 isoform X1</fullName>
    </submittedName>
</protein>
<evidence type="ECO:0000313" key="4">
    <source>
        <dbReference type="RefSeq" id="XP_013381041.1"/>
    </source>
</evidence>
<dbReference type="RefSeq" id="XP_013381041.1">
    <property type="nucleotide sequence ID" value="XM_013525587.1"/>
</dbReference>
<evidence type="ECO:0000313" key="3">
    <source>
        <dbReference type="RefSeq" id="XP_013381040.1"/>
    </source>
</evidence>
<sequence length="309" mass="34905">MLAPNVHTLTLIRATVVQVLATRKISVSCIKEFKYSSPFVTQICNMPQKRKLSEKPRAPPSSETKAKKQKISDTTSVSKGASRSTGITKNKGPYPKEVDPKTNQETVGEISFTAPLPTRNKKDVLVFEDWPEFQPNMTPKEVLQAGSFGGTYFRPIKSSVTGKSYSGVWKELPSDWLAGLNIGKQVSSPTYSEKVNTYKVKCGGSLEMWESSGWMHKQDPYGWFQWYCRFYQGRRTADDARQIGRWLRCAGQTGRWKGNLISKCVNTGCSYDNFAVSPVVRQTLQHWGYRLTKDDFEAGAKKFRKKKNA</sequence>
<dbReference type="Proteomes" id="UP000085678">
    <property type="component" value="Unplaced"/>
</dbReference>
<dbReference type="PANTHER" id="PTHR37948:SF1">
    <property type="entry name" value="BLL5189 PROTEIN"/>
    <property type="match status" value="1"/>
</dbReference>
<organism evidence="2 3">
    <name type="scientific">Lingula anatina</name>
    <name type="common">Brachiopod</name>
    <name type="synonym">Lingula unguis</name>
    <dbReference type="NCBI Taxonomy" id="7574"/>
    <lineage>
        <taxon>Eukaryota</taxon>
        <taxon>Metazoa</taxon>
        <taxon>Spiralia</taxon>
        <taxon>Lophotrochozoa</taxon>
        <taxon>Brachiopoda</taxon>
        <taxon>Linguliformea</taxon>
        <taxon>Lingulata</taxon>
        <taxon>Lingulida</taxon>
        <taxon>Linguloidea</taxon>
        <taxon>Lingulidae</taxon>
        <taxon>Lingula</taxon>
    </lineage>
</organism>
<proteinExistence type="predicted"/>
<dbReference type="OrthoDB" id="4850at2759"/>
<name>A0A1S3H4H9_LINAN</name>
<dbReference type="RefSeq" id="XP_013381040.1">
    <property type="nucleotide sequence ID" value="XM_013525586.1"/>
</dbReference>
<accession>A0A1S3H4H9</accession>
<dbReference type="RefSeq" id="XP_013381042.1">
    <property type="nucleotide sequence ID" value="XM_013525588.1"/>
</dbReference>
<dbReference type="PANTHER" id="PTHR37948">
    <property type="entry name" value="ZGC:113208"/>
    <property type="match status" value="1"/>
</dbReference>
<evidence type="ECO:0000256" key="1">
    <source>
        <dbReference type="SAM" id="MobiDB-lite"/>
    </source>
</evidence>
<dbReference type="OMA" id="GWIKPQD"/>
<keyword evidence="2" id="KW-1185">Reference proteome</keyword>
<dbReference type="AlphaFoldDB" id="A0A1S3H4H9"/>
<feature type="compositionally biased region" description="Polar residues" evidence="1">
    <location>
        <begin position="72"/>
        <end position="88"/>
    </location>
</feature>
<feature type="region of interest" description="Disordered" evidence="1">
    <location>
        <begin position="48"/>
        <end position="105"/>
    </location>
</feature>
<dbReference type="KEGG" id="lak:106152097"/>
<dbReference type="GeneID" id="106152097"/>
<evidence type="ECO:0000313" key="5">
    <source>
        <dbReference type="RefSeq" id="XP_013381042.1"/>
    </source>
</evidence>